<evidence type="ECO:0000313" key="2">
    <source>
        <dbReference type="Proteomes" id="UP001596997"/>
    </source>
</evidence>
<protein>
    <submittedName>
        <fullName evidence="1">DUF6048 family protein</fullName>
    </submittedName>
</protein>
<dbReference type="InterPro" id="IPR046111">
    <property type="entry name" value="DUF6048"/>
</dbReference>
<comment type="caution">
    <text evidence="1">The sequence shown here is derived from an EMBL/GenBank/DDBJ whole genome shotgun (WGS) entry which is preliminary data.</text>
</comment>
<dbReference type="EMBL" id="JBHTJM010000002">
    <property type="protein sequence ID" value="MFD0962857.1"/>
    <property type="molecule type" value="Genomic_DNA"/>
</dbReference>
<gene>
    <name evidence="1" type="ORF">ACFQ1O_02420</name>
</gene>
<name>A0ABW3HZQ8_9FLAO</name>
<keyword evidence="2" id="KW-1185">Reference proteome</keyword>
<sequence>MRIYIFIISLFCSLCLYSQEKAIDSSSKKHRYGLRVGTDISKLIKTAIRSNYTAFEINADYKFAKKYYIAGEIGYENHLINETQINLNTKGSYIKFGVDYNAYQNWLNMENAIYAGLRYGFSSFSQTLNSYSIYNTDDYWNENNLINTPESFNGISSHWIEFIFGIKTEVLNNVYLGVNVQLKRNISNNSAENFDNLYIPGFGKTYETSKWGVGFGYTINYFIPFYKK</sequence>
<reference evidence="2" key="1">
    <citation type="journal article" date="2019" name="Int. J. Syst. Evol. Microbiol.">
        <title>The Global Catalogue of Microorganisms (GCM) 10K type strain sequencing project: providing services to taxonomists for standard genome sequencing and annotation.</title>
        <authorList>
            <consortium name="The Broad Institute Genomics Platform"/>
            <consortium name="The Broad Institute Genome Sequencing Center for Infectious Disease"/>
            <person name="Wu L."/>
            <person name="Ma J."/>
        </authorList>
    </citation>
    <scope>NUCLEOTIDE SEQUENCE [LARGE SCALE GENOMIC DNA]</scope>
    <source>
        <strain evidence="2">CCUG 62114</strain>
    </source>
</reference>
<proteinExistence type="predicted"/>
<dbReference type="Proteomes" id="UP001596997">
    <property type="component" value="Unassembled WGS sequence"/>
</dbReference>
<accession>A0ABW3HZQ8</accession>
<dbReference type="Pfam" id="PF19515">
    <property type="entry name" value="DUF6048"/>
    <property type="match status" value="1"/>
</dbReference>
<organism evidence="1 2">
    <name type="scientific">Pseudofulvibacter geojedonensis</name>
    <dbReference type="NCBI Taxonomy" id="1123758"/>
    <lineage>
        <taxon>Bacteria</taxon>
        <taxon>Pseudomonadati</taxon>
        <taxon>Bacteroidota</taxon>
        <taxon>Flavobacteriia</taxon>
        <taxon>Flavobacteriales</taxon>
        <taxon>Flavobacteriaceae</taxon>
        <taxon>Pseudofulvibacter</taxon>
    </lineage>
</organism>
<evidence type="ECO:0000313" key="1">
    <source>
        <dbReference type="EMBL" id="MFD0962857.1"/>
    </source>
</evidence>
<dbReference type="RefSeq" id="WP_377712942.1">
    <property type="nucleotide sequence ID" value="NZ_JBHTJM010000002.1"/>
</dbReference>